<feature type="region of interest" description="Disordered" evidence="1">
    <location>
        <begin position="77"/>
        <end position="133"/>
    </location>
</feature>
<evidence type="ECO:0000313" key="2">
    <source>
        <dbReference type="EMBL" id="MDP9905769.1"/>
    </source>
</evidence>
<gene>
    <name evidence="2" type="ORF">J2S90_002740</name>
    <name evidence="3" type="ORF">J2S93_003162</name>
</gene>
<reference evidence="2 4" key="1">
    <citation type="submission" date="2023-07" db="EMBL/GenBank/DDBJ databases">
        <title>Sorghum-associated microbial communities from plants grown in Nebraska, USA.</title>
        <authorList>
            <person name="Schachtman D."/>
        </authorList>
    </citation>
    <scope>NUCLEOTIDE SEQUENCE</scope>
    <source>
        <strain evidence="2">DS1006</strain>
        <strain evidence="3 4">DS1016</strain>
    </source>
</reference>
<evidence type="ECO:0000313" key="5">
    <source>
        <dbReference type="Proteomes" id="UP001242995"/>
    </source>
</evidence>
<dbReference type="AlphaFoldDB" id="A0AAW8DJP3"/>
<comment type="caution">
    <text evidence="2">The sequence shown here is derived from an EMBL/GenBank/DDBJ whole genome shotgun (WGS) entry which is preliminary data.</text>
</comment>
<evidence type="ECO:0000313" key="4">
    <source>
        <dbReference type="Proteomes" id="UP001230951"/>
    </source>
</evidence>
<feature type="region of interest" description="Disordered" evidence="1">
    <location>
        <begin position="32"/>
        <end position="58"/>
    </location>
</feature>
<sequence length="133" mass="13623">MSAVTRGVAVEPGSWLTTVPGRADTCVGLGMADNRPWATGPIGSGNGDGSREDERGMVGAEGTAGTAGIVGRTLAACEGPASHSNHANAPKTARRTGRTKETRRHPRDPAKHATSPVRCLDIKVRPSGATVNS</sequence>
<dbReference type="Proteomes" id="UP001230951">
    <property type="component" value="Unassembled WGS sequence"/>
</dbReference>
<proteinExistence type="predicted"/>
<dbReference type="EMBL" id="JAUSTF010000007">
    <property type="protein sequence ID" value="MDQ0181723.1"/>
    <property type="molecule type" value="Genomic_DNA"/>
</dbReference>
<name>A0AAW8DJP3_9MICC</name>
<evidence type="ECO:0000313" key="3">
    <source>
        <dbReference type="EMBL" id="MDQ0181723.1"/>
    </source>
</evidence>
<keyword evidence="4" id="KW-1185">Reference proteome</keyword>
<feature type="compositionally biased region" description="Basic residues" evidence="1">
    <location>
        <begin position="92"/>
        <end position="106"/>
    </location>
</feature>
<accession>A0AAW8DJP3</accession>
<dbReference type="EMBL" id="JAUSRG010000007">
    <property type="protein sequence ID" value="MDP9905769.1"/>
    <property type="molecule type" value="Genomic_DNA"/>
</dbReference>
<protein>
    <submittedName>
        <fullName evidence="2">Uncharacterized protein</fullName>
    </submittedName>
</protein>
<evidence type="ECO:0000256" key="1">
    <source>
        <dbReference type="SAM" id="MobiDB-lite"/>
    </source>
</evidence>
<dbReference type="Proteomes" id="UP001242995">
    <property type="component" value="Unassembled WGS sequence"/>
</dbReference>
<organism evidence="2 5">
    <name type="scientific">Arthrobacter bambusae</name>
    <dbReference type="NCBI Taxonomy" id="1338426"/>
    <lineage>
        <taxon>Bacteria</taxon>
        <taxon>Bacillati</taxon>
        <taxon>Actinomycetota</taxon>
        <taxon>Actinomycetes</taxon>
        <taxon>Micrococcales</taxon>
        <taxon>Micrococcaceae</taxon>
        <taxon>Arthrobacter</taxon>
    </lineage>
</organism>